<proteinExistence type="predicted"/>
<keyword evidence="3" id="KW-1185">Reference proteome</keyword>
<organism evidence="2 3">
    <name type="scientific">Aquimonas voraii</name>
    <dbReference type="NCBI Taxonomy" id="265719"/>
    <lineage>
        <taxon>Bacteria</taxon>
        <taxon>Pseudomonadati</taxon>
        <taxon>Pseudomonadota</taxon>
        <taxon>Gammaproteobacteria</taxon>
        <taxon>Lysobacterales</taxon>
        <taxon>Lysobacteraceae</taxon>
        <taxon>Aquimonas</taxon>
    </lineage>
</organism>
<feature type="transmembrane region" description="Helical" evidence="1">
    <location>
        <begin position="123"/>
        <end position="141"/>
    </location>
</feature>
<reference evidence="2 3" key="1">
    <citation type="submission" date="2016-10" db="EMBL/GenBank/DDBJ databases">
        <authorList>
            <person name="de Groot N.N."/>
        </authorList>
    </citation>
    <scope>NUCLEOTIDE SEQUENCE [LARGE SCALE GENOMIC DNA]</scope>
    <source>
        <strain evidence="2 3">DSM 16957</strain>
    </source>
</reference>
<dbReference type="STRING" id="265719.SAMN04488509_11914"/>
<dbReference type="RefSeq" id="WP_091245813.1">
    <property type="nucleotide sequence ID" value="NZ_FNAG01000019.1"/>
</dbReference>
<dbReference type="EMBL" id="FNAG01000019">
    <property type="protein sequence ID" value="SDE09901.1"/>
    <property type="molecule type" value="Genomic_DNA"/>
</dbReference>
<keyword evidence="1" id="KW-0812">Transmembrane</keyword>
<keyword evidence="1" id="KW-0472">Membrane</keyword>
<keyword evidence="1" id="KW-1133">Transmembrane helix</keyword>
<protein>
    <submittedName>
        <fullName evidence="2">Uncharacterized protein</fullName>
    </submittedName>
</protein>
<accession>A0A1G7A570</accession>
<gene>
    <name evidence="2" type="ORF">SAMN04488509_11914</name>
</gene>
<evidence type="ECO:0000256" key="1">
    <source>
        <dbReference type="SAM" id="Phobius"/>
    </source>
</evidence>
<dbReference type="Proteomes" id="UP000199603">
    <property type="component" value="Unassembled WGS sequence"/>
</dbReference>
<feature type="transmembrane region" description="Helical" evidence="1">
    <location>
        <begin position="96"/>
        <end position="117"/>
    </location>
</feature>
<dbReference type="OrthoDB" id="653003at2"/>
<evidence type="ECO:0000313" key="2">
    <source>
        <dbReference type="EMBL" id="SDE09901.1"/>
    </source>
</evidence>
<sequence length="181" mass="20683">MAVDTADIEIRVQRIEQLFDSLDPSPFREKSLNVDFETYLRDCAGEHSPGTRLRLHIHAPAELRARGADIESAIHVHFRFLLQQAERRHRASQRRYRSVVLAGFAVLAASLVLRRLIEGWHSAVSEVVIEGLLVLGWVALWRPIEVLLFERNEARQHRQMLAALAAIEIDWRPADSAIEPV</sequence>
<evidence type="ECO:0000313" key="3">
    <source>
        <dbReference type="Proteomes" id="UP000199603"/>
    </source>
</evidence>
<name>A0A1G7A570_9GAMM</name>
<dbReference type="AlphaFoldDB" id="A0A1G7A570"/>